<proteinExistence type="predicted"/>
<accession>A0A2H0LQY9</accession>
<reference evidence="1 2" key="1">
    <citation type="submission" date="2017-09" db="EMBL/GenBank/DDBJ databases">
        <title>Depth-based differentiation of microbial function through sediment-hosted aquifers and enrichment of novel symbionts in the deep terrestrial subsurface.</title>
        <authorList>
            <person name="Probst A.J."/>
            <person name="Ladd B."/>
            <person name="Jarett J.K."/>
            <person name="Geller-Mcgrath D.E."/>
            <person name="Sieber C.M."/>
            <person name="Emerson J.B."/>
            <person name="Anantharaman K."/>
            <person name="Thomas B.C."/>
            <person name="Malmstrom R."/>
            <person name="Stieglmeier M."/>
            <person name="Klingl A."/>
            <person name="Woyke T."/>
            <person name="Ryan C.M."/>
            <person name="Banfield J.F."/>
        </authorList>
    </citation>
    <scope>NUCLEOTIDE SEQUENCE [LARGE SCALE GENOMIC DNA]</scope>
    <source>
        <strain evidence="1">CG11_big_fil_rev_8_21_14_0_20_45_26</strain>
    </source>
</reference>
<protein>
    <submittedName>
        <fullName evidence="1">Uncharacterized protein</fullName>
    </submittedName>
</protein>
<gene>
    <name evidence="1" type="ORF">COV74_03465</name>
</gene>
<evidence type="ECO:0000313" key="1">
    <source>
        <dbReference type="EMBL" id="PIQ86776.1"/>
    </source>
</evidence>
<evidence type="ECO:0000313" key="2">
    <source>
        <dbReference type="Proteomes" id="UP000230859"/>
    </source>
</evidence>
<dbReference type="EMBL" id="PCVY01000031">
    <property type="protein sequence ID" value="PIQ86776.1"/>
    <property type="molecule type" value="Genomic_DNA"/>
</dbReference>
<name>A0A2H0LQY9_9BACT</name>
<dbReference type="AlphaFoldDB" id="A0A2H0LQY9"/>
<dbReference type="Proteomes" id="UP000230859">
    <property type="component" value="Unassembled WGS sequence"/>
</dbReference>
<sequence>MAEDLKPKVPNVLELAKKKRHIHLLEKVQAGKALTASELAELKEYEGHKEEPQNFGVVKTLVEVSKAFKVSYRNVQYWVLDGMPKTPDGHYDLNEIEIWRISKLQEKKGLKDPESIKWVDRYRQFKALEAELDYKQKLATLVSREEIEQGRVQRILALKKAFLSLGKRIAPQAYGREIREIQDIVDKRVKQILSEFAEGLR</sequence>
<organism evidence="1 2">
    <name type="scientific">Candidatus Abzuiibacterium crystallinum</name>
    <dbReference type="NCBI Taxonomy" id="1974748"/>
    <lineage>
        <taxon>Bacteria</taxon>
        <taxon>Pseudomonadati</taxon>
        <taxon>Candidatus Omnitrophota</taxon>
        <taxon>Candidatus Abzuiibacterium</taxon>
    </lineage>
</organism>
<comment type="caution">
    <text evidence="1">The sequence shown here is derived from an EMBL/GenBank/DDBJ whole genome shotgun (WGS) entry which is preliminary data.</text>
</comment>